<evidence type="ECO:0000313" key="2">
    <source>
        <dbReference type="Proteomes" id="UP000000425"/>
    </source>
</evidence>
<dbReference type="Gene3D" id="3.90.280.10">
    <property type="entry name" value="PEBP-like"/>
    <property type="match status" value="1"/>
</dbReference>
<dbReference type="Proteomes" id="UP000000425">
    <property type="component" value="Chromosome"/>
</dbReference>
<dbReference type="OrthoDB" id="9797506at2"/>
<dbReference type="STRING" id="122586.NMB1529"/>
<proteinExistence type="predicted"/>
<dbReference type="EMBL" id="AE002098">
    <property type="protein sequence ID" value="AAF41884.1"/>
    <property type="molecule type" value="Genomic_DNA"/>
</dbReference>
<keyword evidence="2" id="KW-1185">Reference proteome</keyword>
<dbReference type="InterPro" id="IPR008914">
    <property type="entry name" value="PEBP"/>
</dbReference>
<dbReference type="AlphaFoldDB" id="Q9JYL3"/>
<protein>
    <submittedName>
        <fullName evidence="1">Uncharacterized protein</fullName>
    </submittedName>
</protein>
<organism evidence="1 2">
    <name type="scientific">Neisseria meningitidis serogroup B (strain ATCC BAA-335 / MC58)</name>
    <dbReference type="NCBI Taxonomy" id="122586"/>
    <lineage>
        <taxon>Bacteria</taxon>
        <taxon>Pseudomonadati</taxon>
        <taxon>Pseudomonadota</taxon>
        <taxon>Betaproteobacteria</taxon>
        <taxon>Neisseriales</taxon>
        <taxon>Neisseriaceae</taxon>
        <taxon>Neisseria</taxon>
    </lineage>
</organism>
<name>Q9JYL3_NEIMB</name>
<dbReference type="HOGENOM" id="CLU_1026115_0_0_4"/>
<evidence type="ECO:0000313" key="1">
    <source>
        <dbReference type="EMBL" id="AAF41884.1"/>
    </source>
</evidence>
<dbReference type="InParanoid" id="Q9JYL3"/>
<accession>Q9JYL3</accession>
<sequence>MTAYNESTYSSSKGIIYANPHPLRRTAGFFNRCLCRGRIHAAIRQPVRRRRLHAKPAFERALRLLLFRRQCFARAVVEKSARRDKSFVLTVYDKDAPTGLGWMHRVVADIPADVHRRNATSLQLSRCANIADRTGLDALGGRRHSRRCPPPQRGLAAIKPLRQHRRRPVRSHIGGNQFADLPHQVDAFVHGKTDAVMLQPRQHAAKRGLRSIVRHFFIRQYRSLIIKRRAHTPGIRQLYRIAHCLRRPVLCGEPFYGFLFESNPLRLIEAV</sequence>
<gene>
    <name evidence="1" type="ordered locus">NMB1529</name>
</gene>
<reference evidence="1 2" key="1">
    <citation type="journal article" date="2000" name="Science">
        <title>Complete genome sequence of Neisseria meningitidis serogroup B strain MC58.</title>
        <authorList>
            <person name="Tettelin H."/>
            <person name="Saunders N.J."/>
            <person name="Heidelberg J."/>
            <person name="Jeffries A.C."/>
            <person name="Nelson K.E."/>
            <person name="Eisen J.A."/>
            <person name="Ketchum K.A."/>
            <person name="Hood D.W."/>
            <person name="Peden J.F."/>
            <person name="Dodson R.J."/>
            <person name="Nelson W.C."/>
            <person name="Gwinn M.L."/>
            <person name="DeBoy R."/>
            <person name="Peterson J.D."/>
            <person name="Hickey E.K."/>
            <person name="Haft D.H."/>
            <person name="Salzberg S.L."/>
            <person name="White O."/>
            <person name="Fleischmann R.D."/>
            <person name="Dougherty B.A."/>
            <person name="Mason T."/>
            <person name="Ciecko A."/>
            <person name="Parksey D.S."/>
            <person name="Blair E."/>
            <person name="Cittone H."/>
            <person name="Clark E.B."/>
            <person name="Cotton M.D."/>
            <person name="Utterback T.R."/>
            <person name="Khouri H."/>
            <person name="Qin H."/>
            <person name="Vamathevan J."/>
            <person name="Gill J."/>
            <person name="Scarlato V."/>
            <person name="Masignani V."/>
            <person name="Pizza M."/>
            <person name="Grandi G."/>
            <person name="Sun L."/>
            <person name="Smith H.O."/>
            <person name="Fraser C.M."/>
            <person name="Moxon E.R."/>
            <person name="Rappuoli R."/>
            <person name="Venter J.C."/>
        </authorList>
    </citation>
    <scope>NUCLEOTIDE SEQUENCE [LARGE SCALE GENOMIC DNA]</scope>
    <source>
        <strain evidence="2">ATCC BAA-335 / MC58</strain>
    </source>
</reference>
<dbReference type="KEGG" id="nme:NMB1529"/>
<dbReference type="PaxDb" id="122586-NMB1529"/>
<dbReference type="Pfam" id="PF01161">
    <property type="entry name" value="PBP"/>
    <property type="match status" value="1"/>
</dbReference>
<dbReference type="PIR" id="E81073">
    <property type="entry name" value="E81073"/>
</dbReference>
<dbReference type="InterPro" id="IPR036610">
    <property type="entry name" value="PEBP-like_sf"/>
</dbReference>
<dbReference type="SUPFAM" id="SSF49777">
    <property type="entry name" value="PEBP-like"/>
    <property type="match status" value="1"/>
</dbReference>